<evidence type="ECO:0000313" key="2">
    <source>
        <dbReference type="EMBL" id="WZC49976.1"/>
    </source>
</evidence>
<accession>A0ABZ2V7K1</accession>
<feature type="transmembrane region" description="Helical" evidence="1">
    <location>
        <begin position="64"/>
        <end position="85"/>
    </location>
</feature>
<dbReference type="EMBL" id="CP150951">
    <property type="protein sequence ID" value="WZC49976.1"/>
    <property type="molecule type" value="Genomic_DNA"/>
</dbReference>
<organism evidence="2 3">
    <name type="scientific">Yoonia phaeophyticola</name>
    <dbReference type="NCBI Taxonomy" id="3137369"/>
    <lineage>
        <taxon>Bacteria</taxon>
        <taxon>Pseudomonadati</taxon>
        <taxon>Pseudomonadota</taxon>
        <taxon>Alphaproteobacteria</taxon>
        <taxon>Rhodobacterales</taxon>
        <taxon>Paracoccaceae</taxon>
        <taxon>Yoonia</taxon>
    </lineage>
</organism>
<gene>
    <name evidence="2" type="ORF">AABB29_04825</name>
</gene>
<keyword evidence="1" id="KW-1133">Transmembrane helix</keyword>
<protein>
    <submittedName>
        <fullName evidence="2">Uncharacterized protein</fullName>
    </submittedName>
</protein>
<dbReference type="RefSeq" id="WP_341368086.1">
    <property type="nucleotide sequence ID" value="NZ_CP150951.2"/>
</dbReference>
<name>A0ABZ2V7K1_9RHOB</name>
<sequence length="181" mass="20573">MGKPGWACTKNSNAFGHLRILYPFAKYQRDHHFKSIFILAGEQKLSIFASEFAKQRKEDEKPTWSYWSVAAMGLLWSVMGCLNFKDDCVAQMPQSYHNLIAQRPFWATAAFAFAVFGGAVGCILLLLRRAVARAFVGEVNRDVWLNGLRFGRSQIRSRNDWPLDKKRAAKGKAAQSWLRIG</sequence>
<dbReference type="Proteomes" id="UP001440612">
    <property type="component" value="Chromosome"/>
</dbReference>
<feature type="transmembrane region" description="Helical" evidence="1">
    <location>
        <begin position="105"/>
        <end position="127"/>
    </location>
</feature>
<keyword evidence="1" id="KW-0472">Membrane</keyword>
<evidence type="ECO:0000313" key="3">
    <source>
        <dbReference type="Proteomes" id="UP001440612"/>
    </source>
</evidence>
<proteinExistence type="predicted"/>
<keyword evidence="3" id="KW-1185">Reference proteome</keyword>
<reference evidence="3" key="1">
    <citation type="submission" date="2024-04" db="EMBL/GenBank/DDBJ databases">
        <title>Phylogenomic analyses of a clade within the roseobacter group suggest taxonomic reassignments of species of the genera Aestuariivita, Citreicella, Loktanella, Nautella, Pelagibaca, Ruegeria, Thalassobius, Thiobacimonas and Tropicibacter, and the proposal o.</title>
        <authorList>
            <person name="Jeon C.O."/>
        </authorList>
    </citation>
    <scope>NUCLEOTIDE SEQUENCE [LARGE SCALE GENOMIC DNA]</scope>
    <source>
        <strain evidence="3">BS5-3</strain>
    </source>
</reference>
<evidence type="ECO:0000256" key="1">
    <source>
        <dbReference type="SAM" id="Phobius"/>
    </source>
</evidence>
<keyword evidence="1" id="KW-0812">Transmembrane</keyword>